<proteinExistence type="predicted"/>
<organism evidence="1 2">
    <name type="scientific">Rhodofomes roseus</name>
    <dbReference type="NCBI Taxonomy" id="34475"/>
    <lineage>
        <taxon>Eukaryota</taxon>
        <taxon>Fungi</taxon>
        <taxon>Dikarya</taxon>
        <taxon>Basidiomycota</taxon>
        <taxon>Agaricomycotina</taxon>
        <taxon>Agaricomycetes</taxon>
        <taxon>Polyporales</taxon>
        <taxon>Rhodofomes</taxon>
    </lineage>
</organism>
<dbReference type="RefSeq" id="XP_047784239.1">
    <property type="nucleotide sequence ID" value="XM_047922546.1"/>
</dbReference>
<protein>
    <recommendedName>
        <fullName evidence="3">Secreted protein</fullName>
    </recommendedName>
</protein>
<comment type="caution">
    <text evidence="1">The sequence shown here is derived from an EMBL/GenBank/DDBJ whole genome shotgun (WGS) entry which is preliminary data.</text>
</comment>
<dbReference type="Proteomes" id="UP000814176">
    <property type="component" value="Unassembled WGS sequence"/>
</dbReference>
<evidence type="ECO:0008006" key="3">
    <source>
        <dbReference type="Google" id="ProtNLM"/>
    </source>
</evidence>
<sequence length="115" mass="13358">MLLMLLLQVWALRHLFEGRRKPCVSRFTWPSHSSAVINIRMEGVVHRYLAQSIDLLHTSTLACRVAWDCAVRHSFTTAVSISWSSDTCMIHKQRREFDRSRICVRNEETLRATSA</sequence>
<accession>A0ABQ8KWJ2</accession>
<evidence type="ECO:0000313" key="1">
    <source>
        <dbReference type="EMBL" id="KAH9843192.1"/>
    </source>
</evidence>
<evidence type="ECO:0000313" key="2">
    <source>
        <dbReference type="Proteomes" id="UP000814176"/>
    </source>
</evidence>
<gene>
    <name evidence="1" type="ORF">C8Q71DRAFT_736371</name>
</gene>
<dbReference type="GeneID" id="72003278"/>
<keyword evidence="2" id="KW-1185">Reference proteome</keyword>
<dbReference type="EMBL" id="JADCUA010000002">
    <property type="protein sequence ID" value="KAH9843192.1"/>
    <property type="molecule type" value="Genomic_DNA"/>
</dbReference>
<name>A0ABQ8KWJ2_9APHY</name>
<reference evidence="1 2" key="1">
    <citation type="journal article" date="2021" name="Environ. Microbiol.">
        <title>Gene family expansions and transcriptome signatures uncover fungal adaptations to wood decay.</title>
        <authorList>
            <person name="Hage H."/>
            <person name="Miyauchi S."/>
            <person name="Viragh M."/>
            <person name="Drula E."/>
            <person name="Min B."/>
            <person name="Chaduli D."/>
            <person name="Navarro D."/>
            <person name="Favel A."/>
            <person name="Norest M."/>
            <person name="Lesage-Meessen L."/>
            <person name="Balint B."/>
            <person name="Merenyi Z."/>
            <person name="de Eugenio L."/>
            <person name="Morin E."/>
            <person name="Martinez A.T."/>
            <person name="Baldrian P."/>
            <person name="Stursova M."/>
            <person name="Martinez M.J."/>
            <person name="Novotny C."/>
            <person name="Magnuson J.K."/>
            <person name="Spatafora J.W."/>
            <person name="Maurice S."/>
            <person name="Pangilinan J."/>
            <person name="Andreopoulos W."/>
            <person name="LaButti K."/>
            <person name="Hundley H."/>
            <person name="Na H."/>
            <person name="Kuo A."/>
            <person name="Barry K."/>
            <person name="Lipzen A."/>
            <person name="Henrissat B."/>
            <person name="Riley R."/>
            <person name="Ahrendt S."/>
            <person name="Nagy L.G."/>
            <person name="Grigoriev I.V."/>
            <person name="Martin F."/>
            <person name="Rosso M.N."/>
        </authorList>
    </citation>
    <scope>NUCLEOTIDE SEQUENCE [LARGE SCALE GENOMIC DNA]</scope>
    <source>
        <strain evidence="1 2">CIRM-BRFM 1785</strain>
    </source>
</reference>